<name>A0A151I1Y0_9HYME</name>
<feature type="region of interest" description="Disordered" evidence="1">
    <location>
        <begin position="245"/>
        <end position="285"/>
    </location>
</feature>
<organism evidence="2 3">
    <name type="scientific">Atta colombica</name>
    <dbReference type="NCBI Taxonomy" id="520822"/>
    <lineage>
        <taxon>Eukaryota</taxon>
        <taxon>Metazoa</taxon>
        <taxon>Ecdysozoa</taxon>
        <taxon>Arthropoda</taxon>
        <taxon>Hexapoda</taxon>
        <taxon>Insecta</taxon>
        <taxon>Pterygota</taxon>
        <taxon>Neoptera</taxon>
        <taxon>Endopterygota</taxon>
        <taxon>Hymenoptera</taxon>
        <taxon>Apocrita</taxon>
        <taxon>Aculeata</taxon>
        <taxon>Formicoidea</taxon>
        <taxon>Formicidae</taxon>
        <taxon>Myrmicinae</taxon>
        <taxon>Atta</taxon>
    </lineage>
</organism>
<dbReference type="AlphaFoldDB" id="A0A151I1Y0"/>
<evidence type="ECO:0000256" key="1">
    <source>
        <dbReference type="SAM" id="MobiDB-lite"/>
    </source>
</evidence>
<keyword evidence="3" id="KW-1185">Reference proteome</keyword>
<dbReference type="Proteomes" id="UP000078540">
    <property type="component" value="Unassembled WGS sequence"/>
</dbReference>
<feature type="region of interest" description="Disordered" evidence="1">
    <location>
        <begin position="43"/>
        <end position="101"/>
    </location>
</feature>
<feature type="compositionally biased region" description="Polar residues" evidence="1">
    <location>
        <begin position="53"/>
        <end position="67"/>
    </location>
</feature>
<sequence length="355" mass="39342">MRNLMQHTWLRLHEKVFRQQNADARLNLRQSETRRHLRLASPRHEVGRGECPQSVSQSHDYTATSRSFIIPAMRGGGRRDLSLRGRDWEENPTSSSPTTSLQRYLGTSVAVTQCCRNHILARLCLTDTSLPLQPPYSGERVPSISSTVLNSTGIDRAELERSSNDGSKAEVPELVTNSGVVNDPALRARATRALEILAAAGRTGINGIEKSLVSPSKPNRASFCHRTYYPAALVNVCARPVSLSPPHAADKFSDGRRSGPDKSSRLPAKLPSRAKRGNTRDASMTAPEVYTRRLTRARPQQICVPYAMLFPGNTPSNSFFYPTILHPAKQSGMEAQTKGDWEEQGKRNTHCVQIH</sequence>
<accession>A0A151I1Y0</accession>
<gene>
    <name evidence="2" type="ORF">ALC53_08943</name>
</gene>
<dbReference type="EMBL" id="KQ976560">
    <property type="protein sequence ID" value="KYM80605.1"/>
    <property type="molecule type" value="Genomic_DNA"/>
</dbReference>
<feature type="compositionally biased region" description="Basic and acidic residues" evidence="1">
    <location>
        <begin position="248"/>
        <end position="264"/>
    </location>
</feature>
<protein>
    <submittedName>
        <fullName evidence="2">Uncharacterized protein</fullName>
    </submittedName>
</protein>
<proteinExistence type="predicted"/>
<feature type="compositionally biased region" description="Basic and acidic residues" evidence="1">
    <location>
        <begin position="77"/>
        <end position="89"/>
    </location>
</feature>
<reference evidence="2 3" key="1">
    <citation type="submission" date="2015-09" db="EMBL/GenBank/DDBJ databases">
        <title>Atta colombica WGS genome.</title>
        <authorList>
            <person name="Nygaard S."/>
            <person name="Hu H."/>
            <person name="Boomsma J."/>
            <person name="Zhang G."/>
        </authorList>
    </citation>
    <scope>NUCLEOTIDE SEQUENCE [LARGE SCALE GENOMIC DNA]</scope>
    <source>
        <strain evidence="2">Treedump-2</strain>
        <tissue evidence="2">Whole body</tissue>
    </source>
</reference>
<evidence type="ECO:0000313" key="3">
    <source>
        <dbReference type="Proteomes" id="UP000078540"/>
    </source>
</evidence>
<evidence type="ECO:0000313" key="2">
    <source>
        <dbReference type="EMBL" id="KYM80605.1"/>
    </source>
</evidence>